<dbReference type="Proteomes" id="UP000034680">
    <property type="component" value="Unassembled WGS sequence"/>
</dbReference>
<feature type="domain" description="5'-3' DNA helicase ZGRF1-like N-terminal" evidence="1">
    <location>
        <begin position="11"/>
        <end position="92"/>
    </location>
</feature>
<dbReference type="GO" id="GO:0035861">
    <property type="term" value="C:site of double-strand break"/>
    <property type="evidence" value="ECO:0007669"/>
    <property type="project" value="TreeGrafter"/>
</dbReference>
<protein>
    <recommendedName>
        <fullName evidence="1">5'-3' DNA helicase ZGRF1-like N-terminal domain-containing protein</fullName>
    </recommendedName>
</protein>
<evidence type="ECO:0000259" key="1">
    <source>
        <dbReference type="Pfam" id="PF10382"/>
    </source>
</evidence>
<dbReference type="PANTHER" id="PTHR28535">
    <property type="entry name" value="ZINC FINGER GRF-TYPE CONTAINING 1"/>
    <property type="match status" value="1"/>
</dbReference>
<dbReference type="Pfam" id="PF10382">
    <property type="entry name" value="ZGRF1-like_N"/>
    <property type="match status" value="1"/>
</dbReference>
<dbReference type="EMBL" id="LCUC01000042">
    <property type="protein sequence ID" value="KKY38909.1"/>
    <property type="molecule type" value="Genomic_DNA"/>
</dbReference>
<reference evidence="2 3" key="1">
    <citation type="submission" date="2015-05" db="EMBL/GenBank/DDBJ databases">
        <title>Distinctive expansion of gene families associated with plant cell wall degradation and secondary metabolism in the genomes of grapevine trunk pathogens.</title>
        <authorList>
            <person name="Lawrence D.P."/>
            <person name="Travadon R."/>
            <person name="Rolshausen P.E."/>
            <person name="Baumgartner K."/>
        </authorList>
    </citation>
    <scope>NUCLEOTIDE SEQUENCE [LARGE SCALE GENOMIC DNA]</scope>
    <source>
        <strain evidence="2">DA912</strain>
    </source>
</reference>
<evidence type="ECO:0000313" key="3">
    <source>
        <dbReference type="Proteomes" id="UP000034680"/>
    </source>
</evidence>
<dbReference type="OrthoDB" id="6513042at2759"/>
<accession>A0A0G2FYI7</accession>
<dbReference type="InterPro" id="IPR018838">
    <property type="entry name" value="ZGRF1-like_N"/>
</dbReference>
<dbReference type="PANTHER" id="PTHR28535:SF1">
    <property type="entry name" value="PROTEIN ZGRF1"/>
    <property type="match status" value="1"/>
</dbReference>
<comment type="caution">
    <text evidence="2">The sequence shown here is derived from an EMBL/GenBank/DDBJ whole genome shotgun (WGS) entry which is preliminary data.</text>
</comment>
<reference evidence="2 3" key="2">
    <citation type="submission" date="2015-05" db="EMBL/GenBank/DDBJ databases">
        <authorList>
            <person name="Morales-Cruz A."/>
            <person name="Amrine K.C."/>
            <person name="Cantu D."/>
        </authorList>
    </citation>
    <scope>NUCLEOTIDE SEQUENCE [LARGE SCALE GENOMIC DNA]</scope>
    <source>
        <strain evidence="2">DA912</strain>
    </source>
</reference>
<proteinExistence type="predicted"/>
<dbReference type="GO" id="GO:0005634">
    <property type="term" value="C:nucleus"/>
    <property type="evidence" value="ECO:0007669"/>
    <property type="project" value="TreeGrafter"/>
</dbReference>
<evidence type="ECO:0000313" key="2">
    <source>
        <dbReference type="EMBL" id="KKY38909.1"/>
    </source>
</evidence>
<sequence length="124" mass="14543">MSGSAPSTATVLEFRCLFTHDLRRKQKRWQDGRLKYHYFNARVMVYDERGNSVGDMHWHGDYDFGEGEEVQLERGGVIVQVEELVERRETDLSELVDKRLQEKQQRQIQQLARELCAIKATATE</sequence>
<gene>
    <name evidence="2" type="ORF">UCDDA912_g01044</name>
</gene>
<keyword evidence="3" id="KW-1185">Reference proteome</keyword>
<name>A0A0G2FYI7_9PEZI</name>
<dbReference type="GO" id="GO:0006302">
    <property type="term" value="P:double-strand break repair"/>
    <property type="evidence" value="ECO:0007669"/>
    <property type="project" value="TreeGrafter"/>
</dbReference>
<dbReference type="InterPro" id="IPR052800">
    <property type="entry name" value="DNA_Repair_Helicase_ZGRF1"/>
</dbReference>
<dbReference type="AlphaFoldDB" id="A0A0G2FYI7"/>
<dbReference type="STRING" id="1214573.A0A0G2FYI7"/>
<organism evidence="2 3">
    <name type="scientific">Diaporthe ampelina</name>
    <dbReference type="NCBI Taxonomy" id="1214573"/>
    <lineage>
        <taxon>Eukaryota</taxon>
        <taxon>Fungi</taxon>
        <taxon>Dikarya</taxon>
        <taxon>Ascomycota</taxon>
        <taxon>Pezizomycotina</taxon>
        <taxon>Sordariomycetes</taxon>
        <taxon>Sordariomycetidae</taxon>
        <taxon>Diaporthales</taxon>
        <taxon>Diaporthaceae</taxon>
        <taxon>Diaporthe</taxon>
    </lineage>
</organism>